<protein>
    <submittedName>
        <fullName evidence="1">Uncharacterized protein</fullName>
    </submittedName>
</protein>
<accession>A0ACB8FKC6</accession>
<sequence>MGKPWLLLLAGKQIDYPESKRYFKSVPTEGDLHTNSDVALHGARVINTFNHVIESMEDWQKACKLLQRLVDKHKNIHKVPAVTFQHMFQAFLGICQDIMGDELTNDMLVSWDKFFEAVYDEISVAYGRKRLL</sequence>
<evidence type="ECO:0000313" key="1">
    <source>
        <dbReference type="EMBL" id="KAH8005675.1"/>
    </source>
</evidence>
<proteinExistence type="predicted"/>
<dbReference type="Proteomes" id="UP000827872">
    <property type="component" value="Linkage Group LG04"/>
</dbReference>
<reference evidence="1" key="1">
    <citation type="submission" date="2021-08" db="EMBL/GenBank/DDBJ databases">
        <title>The first chromosome-level gecko genome reveals the dynamic sex chromosomes of Neotropical dwarf geckos (Sphaerodactylidae: Sphaerodactylus).</title>
        <authorList>
            <person name="Pinto B.J."/>
            <person name="Keating S.E."/>
            <person name="Gamble T."/>
        </authorList>
    </citation>
    <scope>NUCLEOTIDE SEQUENCE</scope>
    <source>
        <strain evidence="1">TG3544</strain>
    </source>
</reference>
<name>A0ACB8FKC6_9SAUR</name>
<comment type="caution">
    <text evidence="1">The sequence shown here is derived from an EMBL/GenBank/DDBJ whole genome shotgun (WGS) entry which is preliminary data.</text>
</comment>
<dbReference type="EMBL" id="CM037617">
    <property type="protein sequence ID" value="KAH8005675.1"/>
    <property type="molecule type" value="Genomic_DNA"/>
</dbReference>
<keyword evidence="2" id="KW-1185">Reference proteome</keyword>
<evidence type="ECO:0000313" key="2">
    <source>
        <dbReference type="Proteomes" id="UP000827872"/>
    </source>
</evidence>
<gene>
    <name evidence="1" type="ORF">K3G42_030698</name>
</gene>
<organism evidence="1 2">
    <name type="scientific">Sphaerodactylus townsendi</name>
    <dbReference type="NCBI Taxonomy" id="933632"/>
    <lineage>
        <taxon>Eukaryota</taxon>
        <taxon>Metazoa</taxon>
        <taxon>Chordata</taxon>
        <taxon>Craniata</taxon>
        <taxon>Vertebrata</taxon>
        <taxon>Euteleostomi</taxon>
        <taxon>Lepidosauria</taxon>
        <taxon>Squamata</taxon>
        <taxon>Bifurcata</taxon>
        <taxon>Gekkota</taxon>
        <taxon>Sphaerodactylidae</taxon>
        <taxon>Sphaerodactylus</taxon>
    </lineage>
</organism>